<evidence type="ECO:0000256" key="2">
    <source>
        <dbReference type="ARBA" id="ARBA00022448"/>
    </source>
</evidence>
<feature type="transmembrane region" description="Helical" evidence="7">
    <location>
        <begin position="141"/>
        <end position="160"/>
    </location>
</feature>
<dbReference type="GO" id="GO:0006865">
    <property type="term" value="P:amino acid transport"/>
    <property type="evidence" value="ECO:0007669"/>
    <property type="project" value="InterPro"/>
</dbReference>
<dbReference type="EMBL" id="JABELV010000025">
    <property type="protein sequence ID" value="KAG7562812.1"/>
    <property type="molecule type" value="Genomic_DNA"/>
</dbReference>
<comment type="caution">
    <text evidence="8">The sequence shown here is derived from an EMBL/GenBank/DDBJ whole genome shotgun (WGS) entry which is preliminary data.</text>
</comment>
<feature type="transmembrane region" description="Helical" evidence="7">
    <location>
        <begin position="288"/>
        <end position="309"/>
    </location>
</feature>
<keyword evidence="9" id="KW-1185">Reference proteome</keyword>
<feature type="transmembrane region" description="Helical" evidence="7">
    <location>
        <begin position="487"/>
        <end position="508"/>
    </location>
</feature>
<evidence type="ECO:0000256" key="4">
    <source>
        <dbReference type="ARBA" id="ARBA00022989"/>
    </source>
</evidence>
<evidence type="ECO:0000256" key="1">
    <source>
        <dbReference type="ARBA" id="ARBA00004141"/>
    </source>
</evidence>
<organism evidence="8 9">
    <name type="scientific">Filobasidium floriforme</name>
    <dbReference type="NCBI Taxonomy" id="5210"/>
    <lineage>
        <taxon>Eukaryota</taxon>
        <taxon>Fungi</taxon>
        <taxon>Dikarya</taxon>
        <taxon>Basidiomycota</taxon>
        <taxon>Agaricomycotina</taxon>
        <taxon>Tremellomycetes</taxon>
        <taxon>Filobasidiales</taxon>
        <taxon>Filobasidiaceae</taxon>
        <taxon>Filobasidium</taxon>
    </lineage>
</organism>
<evidence type="ECO:0000256" key="6">
    <source>
        <dbReference type="SAM" id="MobiDB-lite"/>
    </source>
</evidence>
<feature type="region of interest" description="Disordered" evidence="6">
    <location>
        <begin position="1"/>
        <end position="21"/>
    </location>
</feature>
<dbReference type="PANTHER" id="PTHR45649">
    <property type="entry name" value="AMINO-ACID PERMEASE BAT1"/>
    <property type="match status" value="1"/>
</dbReference>
<dbReference type="PROSITE" id="PS00218">
    <property type="entry name" value="AMINO_ACID_PERMEASE_1"/>
    <property type="match status" value="1"/>
</dbReference>
<evidence type="ECO:0000256" key="3">
    <source>
        <dbReference type="ARBA" id="ARBA00022692"/>
    </source>
</evidence>
<dbReference type="InterPro" id="IPR004840">
    <property type="entry name" value="Amino_acid_permease_CS"/>
</dbReference>
<dbReference type="AlphaFoldDB" id="A0A8K0JQ48"/>
<feature type="transmembrane region" description="Helical" evidence="7">
    <location>
        <begin position="329"/>
        <end position="354"/>
    </location>
</feature>
<accession>A0A8K0JQ48</accession>
<dbReference type="PIRSF" id="PIRSF006060">
    <property type="entry name" value="AA_transporter"/>
    <property type="match status" value="1"/>
</dbReference>
<comment type="subcellular location">
    <subcellularLocation>
        <location evidence="1">Membrane</location>
        <topology evidence="1">Multi-pass membrane protein</topology>
    </subcellularLocation>
</comment>
<dbReference type="Pfam" id="PF13520">
    <property type="entry name" value="AA_permease_2"/>
    <property type="match status" value="1"/>
</dbReference>
<feature type="transmembrane region" description="Helical" evidence="7">
    <location>
        <begin position="392"/>
        <end position="412"/>
    </location>
</feature>
<keyword evidence="4 7" id="KW-1133">Transmembrane helix</keyword>
<evidence type="ECO:0000313" key="8">
    <source>
        <dbReference type="EMBL" id="KAG7562812.1"/>
    </source>
</evidence>
<sequence>MGSGKEKVAEEGISERVVSPTSHAVEADSRLKEMGYKQELKRSLGMLSVLGLAFAIMAPLLGLNTALNIALTNGGPVTIIWGWVLVSLVSLAIAASLAEICSVFPTSGGVYYWSAMLSTPKYSALASYVNGWLSLAGNYTVTASITFSGAQLILAAITLWDESYVPTAWQTVLTYWLCLIFSLSINVFFNSHLDKLNKVCLWWTGASVIIIIVTLLVKAPRRNSAAYAFGEFDASASGYTPGWSFFVGLLQAAYTLTGYGKPLVSLSLRMVAALCEEVHAPERAVPKAMVLSVAAAFVTGVVYLVPLNFVLTNISDLLAVPSLQPMPLLFKVVVGSAGGAFGLLFLILGIWAFAAVGSLTAASRCTWSFSRDGGIPASGVWKKVDKRFGLPLNALILSAVVDALLGCIYFGSSAAFNAFTGVATICLGASYMFPVMCSVLRRRELVKNAPFSLGRFGYAINILTICWVSFSIVLFCMPTAIPVTPSSMNYASVVFAGFTLIALLWYVFSARKHYTGPAISSVKTKDGVIQVTEQYNSGDEPMSDDSPSAVEGVHPIRA</sequence>
<dbReference type="GO" id="GO:0016020">
    <property type="term" value="C:membrane"/>
    <property type="evidence" value="ECO:0007669"/>
    <property type="project" value="UniProtKB-SubCell"/>
</dbReference>
<keyword evidence="3 7" id="KW-0812">Transmembrane</keyword>
<feature type="transmembrane region" description="Helical" evidence="7">
    <location>
        <begin position="458"/>
        <end position="481"/>
    </location>
</feature>
<keyword evidence="2" id="KW-0813">Transport</keyword>
<evidence type="ECO:0000256" key="7">
    <source>
        <dbReference type="SAM" id="Phobius"/>
    </source>
</evidence>
<protein>
    <recommendedName>
        <fullName evidence="10">GABA permease</fullName>
    </recommendedName>
</protein>
<reference evidence="8" key="1">
    <citation type="submission" date="2020-04" db="EMBL/GenBank/DDBJ databases">
        <title>Analysis of mating type loci in Filobasidium floriforme.</title>
        <authorList>
            <person name="Nowrousian M."/>
        </authorList>
    </citation>
    <scope>NUCLEOTIDE SEQUENCE</scope>
    <source>
        <strain evidence="8">CBS 6242</strain>
    </source>
</reference>
<dbReference type="PANTHER" id="PTHR45649:SF3">
    <property type="entry name" value="POLYAMINE TRANSPORTER TPO5"/>
    <property type="match status" value="1"/>
</dbReference>
<keyword evidence="5 7" id="KW-0472">Membrane</keyword>
<evidence type="ECO:0008006" key="10">
    <source>
        <dbReference type="Google" id="ProtNLM"/>
    </source>
</evidence>
<proteinExistence type="predicted"/>
<name>A0A8K0JQ48_9TREE</name>
<evidence type="ECO:0000256" key="5">
    <source>
        <dbReference type="ARBA" id="ARBA00023136"/>
    </source>
</evidence>
<feature type="transmembrane region" description="Helical" evidence="7">
    <location>
        <begin position="172"/>
        <end position="189"/>
    </location>
</feature>
<feature type="transmembrane region" description="Helical" evidence="7">
    <location>
        <begin position="44"/>
        <end position="67"/>
    </location>
</feature>
<dbReference type="InterPro" id="IPR002293">
    <property type="entry name" value="AA/rel_permease1"/>
</dbReference>
<feature type="transmembrane region" description="Helical" evidence="7">
    <location>
        <begin position="201"/>
        <end position="217"/>
    </location>
</feature>
<feature type="compositionally biased region" description="Basic and acidic residues" evidence="6">
    <location>
        <begin position="1"/>
        <end position="14"/>
    </location>
</feature>
<dbReference type="Proteomes" id="UP000812966">
    <property type="component" value="Unassembled WGS sequence"/>
</dbReference>
<feature type="transmembrane region" description="Helical" evidence="7">
    <location>
        <begin position="418"/>
        <end position="437"/>
    </location>
</feature>
<gene>
    <name evidence="8" type="ORF">FFLO_01767</name>
</gene>
<dbReference type="GO" id="GO:0022857">
    <property type="term" value="F:transmembrane transporter activity"/>
    <property type="evidence" value="ECO:0007669"/>
    <property type="project" value="InterPro"/>
</dbReference>
<feature type="region of interest" description="Disordered" evidence="6">
    <location>
        <begin position="536"/>
        <end position="558"/>
    </location>
</feature>
<evidence type="ECO:0000313" key="9">
    <source>
        <dbReference type="Proteomes" id="UP000812966"/>
    </source>
</evidence>
<feature type="transmembrane region" description="Helical" evidence="7">
    <location>
        <begin position="79"/>
        <end position="98"/>
    </location>
</feature>
<dbReference type="Gene3D" id="1.20.1740.10">
    <property type="entry name" value="Amino acid/polyamine transporter I"/>
    <property type="match status" value="1"/>
</dbReference>